<keyword evidence="2" id="KW-1185">Reference proteome</keyword>
<dbReference type="EMBL" id="JAZHXJ010002229">
    <property type="protein sequence ID" value="KAL1840232.1"/>
    <property type="molecule type" value="Genomic_DNA"/>
</dbReference>
<accession>A0ABR3VEU3</accession>
<organism evidence="1 2">
    <name type="scientific">Phialemonium thermophilum</name>
    <dbReference type="NCBI Taxonomy" id="223376"/>
    <lineage>
        <taxon>Eukaryota</taxon>
        <taxon>Fungi</taxon>
        <taxon>Dikarya</taxon>
        <taxon>Ascomycota</taxon>
        <taxon>Pezizomycotina</taxon>
        <taxon>Sordariomycetes</taxon>
        <taxon>Sordariomycetidae</taxon>
        <taxon>Cephalothecales</taxon>
        <taxon>Cephalothecaceae</taxon>
        <taxon>Phialemonium</taxon>
    </lineage>
</organism>
<proteinExistence type="predicted"/>
<gene>
    <name evidence="1" type="ORF">VTK73DRAFT_3815</name>
</gene>
<evidence type="ECO:0000313" key="1">
    <source>
        <dbReference type="EMBL" id="KAL1840232.1"/>
    </source>
</evidence>
<sequence>MRNMYCFGFCQARCRLSVGRRRQRKAVHTPTQRLRTRSAYLQSFPVEGHDAGAHGETCNGSTRKKDGLSAVATALSRCWKPSRWLSGQATLRCLAYSDRCIVGRVCLGFGKTTSGMLSEVMMRCPRHLCQKR</sequence>
<protein>
    <submittedName>
        <fullName evidence="1">Uncharacterized protein</fullName>
    </submittedName>
</protein>
<comment type="caution">
    <text evidence="1">The sequence shown here is derived from an EMBL/GenBank/DDBJ whole genome shotgun (WGS) entry which is preliminary data.</text>
</comment>
<reference evidence="1 2" key="1">
    <citation type="journal article" date="2024" name="Commun. Biol.">
        <title>Comparative genomic analysis of thermophilic fungi reveals convergent evolutionary adaptations and gene losses.</title>
        <authorList>
            <person name="Steindorff A.S."/>
            <person name="Aguilar-Pontes M.V."/>
            <person name="Robinson A.J."/>
            <person name="Andreopoulos B."/>
            <person name="LaButti K."/>
            <person name="Kuo A."/>
            <person name="Mondo S."/>
            <person name="Riley R."/>
            <person name="Otillar R."/>
            <person name="Haridas S."/>
            <person name="Lipzen A."/>
            <person name="Grimwood J."/>
            <person name="Schmutz J."/>
            <person name="Clum A."/>
            <person name="Reid I.D."/>
            <person name="Moisan M.C."/>
            <person name="Butler G."/>
            <person name="Nguyen T.T.M."/>
            <person name="Dewar K."/>
            <person name="Conant G."/>
            <person name="Drula E."/>
            <person name="Henrissat B."/>
            <person name="Hansel C."/>
            <person name="Singer S."/>
            <person name="Hutchinson M.I."/>
            <person name="de Vries R.P."/>
            <person name="Natvig D.O."/>
            <person name="Powell A.J."/>
            <person name="Tsang A."/>
            <person name="Grigoriev I.V."/>
        </authorList>
    </citation>
    <scope>NUCLEOTIDE SEQUENCE [LARGE SCALE GENOMIC DNA]</scope>
    <source>
        <strain evidence="1 2">ATCC 24622</strain>
    </source>
</reference>
<evidence type="ECO:0000313" key="2">
    <source>
        <dbReference type="Proteomes" id="UP001586593"/>
    </source>
</evidence>
<name>A0ABR3VEU3_9PEZI</name>
<dbReference type="Proteomes" id="UP001586593">
    <property type="component" value="Unassembled WGS sequence"/>
</dbReference>